<protein>
    <submittedName>
        <fullName evidence="1">Uncharacterized protein</fullName>
    </submittedName>
</protein>
<keyword evidence="2" id="KW-1185">Reference proteome</keyword>
<dbReference type="RefSeq" id="WP_023859255.1">
    <property type="nucleotide sequence ID" value="NZ_AWWH01000066.1"/>
</dbReference>
<evidence type="ECO:0000313" key="1">
    <source>
        <dbReference type="EMBL" id="ETA74540.1"/>
    </source>
</evidence>
<reference evidence="1 2" key="1">
    <citation type="journal article" date="2014" name="Genome Announc.">
        <title>The Genome of the Predominant Equine Lactobacillus Species, Lactobacillus equi, Is Reflective of Its Lifestyle Adaptations to an Herbivorous Host.</title>
        <authorList>
            <person name="O'Donnell M.M."/>
            <person name="Harris H.M."/>
            <person name="O'Toole P.W."/>
            <person name="Ross R.P."/>
        </authorList>
    </citation>
    <scope>NUCLEOTIDE SEQUENCE [LARGE SCALE GENOMIC DNA]</scope>
    <source>
        <strain evidence="1 2">DPC 6820</strain>
    </source>
</reference>
<accession>V7HZ20</accession>
<gene>
    <name evidence="1" type="ORF">LEQ_0405</name>
</gene>
<organism evidence="1 2">
    <name type="scientific">Ligilactobacillus equi DPC 6820</name>
    <dbReference type="NCBI Taxonomy" id="1392007"/>
    <lineage>
        <taxon>Bacteria</taxon>
        <taxon>Bacillati</taxon>
        <taxon>Bacillota</taxon>
        <taxon>Bacilli</taxon>
        <taxon>Lactobacillales</taxon>
        <taxon>Lactobacillaceae</taxon>
        <taxon>Ligilactobacillus</taxon>
    </lineage>
</organism>
<proteinExistence type="predicted"/>
<evidence type="ECO:0000313" key="2">
    <source>
        <dbReference type="Proteomes" id="UP000018559"/>
    </source>
</evidence>
<comment type="caution">
    <text evidence="1">The sequence shown here is derived from an EMBL/GenBank/DDBJ whole genome shotgun (WGS) entry which is preliminary data.</text>
</comment>
<sequence length="101" mass="12079">MKSRLKRKVIKKYLAVTPTRMLEDRYILQGGTFMVGFDKNTCRKNSRISNKIRKEFRDEIANARFGYISKYANNKPRKRLIENRLIVKENSEDEETFDLPF</sequence>
<dbReference type="AlphaFoldDB" id="V7HZ20"/>
<name>V7HZ20_9LACO</name>
<dbReference type="EMBL" id="AWWH01000066">
    <property type="protein sequence ID" value="ETA74540.1"/>
    <property type="molecule type" value="Genomic_DNA"/>
</dbReference>
<dbReference type="Proteomes" id="UP000018559">
    <property type="component" value="Unassembled WGS sequence"/>
</dbReference>